<sequence length="100" mass="11378">MTALFLMVPAYGHLNATFRLARQLQKDGYIIVYAYAGLPELAEHIRKQGFGIHWLQSQPFGLGVDEVLNRGVASRIWKHSLIDLRDEISVIVLMTYSGQY</sequence>
<reference evidence="1 2" key="1">
    <citation type="submission" date="2018-06" db="EMBL/GenBank/DDBJ databases">
        <title>Spirosoma sp. HMF3257 Genome sequencing and assembly.</title>
        <authorList>
            <person name="Kang H."/>
            <person name="Cha I."/>
            <person name="Kim H."/>
            <person name="Kang J."/>
            <person name="Joh K."/>
        </authorList>
    </citation>
    <scope>NUCLEOTIDE SEQUENCE [LARGE SCALE GENOMIC DNA]</scope>
    <source>
        <strain evidence="1 2">HMF3257</strain>
    </source>
</reference>
<comment type="caution">
    <text evidence="1">The sequence shown here is derived from an EMBL/GenBank/DDBJ whole genome shotgun (WGS) entry which is preliminary data.</text>
</comment>
<dbReference type="Proteomes" id="UP000249016">
    <property type="component" value="Unassembled WGS sequence"/>
</dbReference>
<dbReference type="SUPFAM" id="SSF53756">
    <property type="entry name" value="UDP-Glycosyltransferase/glycogen phosphorylase"/>
    <property type="match status" value="1"/>
</dbReference>
<dbReference type="Gene3D" id="3.40.50.2000">
    <property type="entry name" value="Glycogen Phosphorylase B"/>
    <property type="match status" value="1"/>
</dbReference>
<keyword evidence="2" id="KW-1185">Reference proteome</keyword>
<evidence type="ECO:0000313" key="2">
    <source>
        <dbReference type="Proteomes" id="UP000249016"/>
    </source>
</evidence>
<evidence type="ECO:0000313" key="1">
    <source>
        <dbReference type="EMBL" id="RAI77318.1"/>
    </source>
</evidence>
<organism evidence="1 2">
    <name type="scientific">Spirosoma telluris</name>
    <dbReference type="NCBI Taxonomy" id="2183553"/>
    <lineage>
        <taxon>Bacteria</taxon>
        <taxon>Pseudomonadati</taxon>
        <taxon>Bacteroidota</taxon>
        <taxon>Cytophagia</taxon>
        <taxon>Cytophagales</taxon>
        <taxon>Cytophagaceae</taxon>
        <taxon>Spirosoma</taxon>
    </lineage>
</organism>
<gene>
    <name evidence="1" type="ORF">HMF3257_29775</name>
</gene>
<proteinExistence type="predicted"/>
<dbReference type="RefSeq" id="WP_111347841.1">
    <property type="nucleotide sequence ID" value="NZ_QLII01000001.1"/>
</dbReference>
<dbReference type="EMBL" id="QLII01000001">
    <property type="protein sequence ID" value="RAI77318.1"/>
    <property type="molecule type" value="Genomic_DNA"/>
</dbReference>
<dbReference type="OrthoDB" id="9805366at2"/>
<protein>
    <recommendedName>
        <fullName evidence="3">MGT family glycosyltransferase</fullName>
    </recommendedName>
</protein>
<dbReference type="AlphaFoldDB" id="A0A327NWR5"/>
<accession>A0A327NWR5</accession>
<evidence type="ECO:0008006" key="3">
    <source>
        <dbReference type="Google" id="ProtNLM"/>
    </source>
</evidence>
<name>A0A327NWR5_9BACT</name>